<comment type="caution">
    <text evidence="1">The sequence shown here is derived from an EMBL/GenBank/DDBJ whole genome shotgun (WGS) entry which is preliminary data.</text>
</comment>
<dbReference type="Proteomes" id="UP000316092">
    <property type="component" value="Unassembled WGS sequence"/>
</dbReference>
<dbReference type="InterPro" id="IPR043733">
    <property type="entry name" value="DUF5677"/>
</dbReference>
<name>A0A553V5N9_9DEIO</name>
<sequence length="469" mass="53869">MSSHKRLGKDLVPQLMNNMNVRFSSWMNVRMPEMLWATLLVSTLPREDALKFFRIFAENFSALSEEKRPKDLFISDLASIDYIELERVIRVAIDGVPNASYALRPLLLFPNIPGRAVWESVLSAPDENGPMQIVEAVSKVLNHQSEEATDCRWIRVVYTMLCGKLMFPESLADLAREILEYPNWGQMEKVRPSVRAAEITLSQVREHGGLPNEETEWTKHFWEVGFQATPCLVGERVHQNEEIDVNIFQDEIFRLRTEVSEAFIDTQTTSAIDTRHDGAFGLILYAIDICSEISQPKIHNGTLGRIGLRTVVEIFITLSYLIKLDDPKKWEAYRNYGAGQAKLAFLKLLDVESLPDFVDMEALEDLANEDLWQEFLTIKIGNWDAGNLRKMSEAADEKNIYDSFYDWTSGYIHGQWGVVRDTTMTNCVNPLHRLHRVPKQYQDYRASVIGDLRVLLANMVNKLKVIYPY</sequence>
<accession>A0A553V5N9</accession>
<dbReference type="EMBL" id="VKDB01000001">
    <property type="protein sequence ID" value="TSA87782.1"/>
    <property type="molecule type" value="Genomic_DNA"/>
</dbReference>
<dbReference type="OrthoDB" id="1434112at2"/>
<evidence type="ECO:0000313" key="1">
    <source>
        <dbReference type="EMBL" id="TSA87782.1"/>
    </source>
</evidence>
<reference evidence="1 2" key="1">
    <citation type="submission" date="2019-07" db="EMBL/GenBank/DDBJ databases">
        <title>Deinococcus detaillus sp. nov., isolated from humus soil in Antarctica.</title>
        <authorList>
            <person name="Zhang K."/>
        </authorList>
    </citation>
    <scope>NUCLEOTIDE SEQUENCE [LARGE SCALE GENOMIC DNA]</scope>
    <source>
        <strain evidence="1 2">H1</strain>
    </source>
</reference>
<gene>
    <name evidence="1" type="ORF">FNU79_00540</name>
</gene>
<evidence type="ECO:0000313" key="2">
    <source>
        <dbReference type="Proteomes" id="UP000316092"/>
    </source>
</evidence>
<organism evidence="1 2">
    <name type="scientific">Deinococcus detaillensis</name>
    <dbReference type="NCBI Taxonomy" id="2592048"/>
    <lineage>
        <taxon>Bacteria</taxon>
        <taxon>Thermotogati</taxon>
        <taxon>Deinococcota</taxon>
        <taxon>Deinococci</taxon>
        <taxon>Deinococcales</taxon>
        <taxon>Deinococcaceae</taxon>
        <taxon>Deinococcus</taxon>
    </lineage>
</organism>
<keyword evidence="2" id="KW-1185">Reference proteome</keyword>
<proteinExistence type="predicted"/>
<dbReference type="Pfam" id="PF18928">
    <property type="entry name" value="DUF5677"/>
    <property type="match status" value="1"/>
</dbReference>
<dbReference type="AlphaFoldDB" id="A0A553V5N9"/>
<protein>
    <submittedName>
        <fullName evidence="1">Uncharacterized protein</fullName>
    </submittedName>
</protein>